<dbReference type="Proteomes" id="UP001497457">
    <property type="component" value="Chromosome 36b"/>
</dbReference>
<feature type="transmembrane region" description="Helical" evidence="1">
    <location>
        <begin position="6"/>
        <end position="24"/>
    </location>
</feature>
<keyword evidence="1" id="KW-0472">Membrane</keyword>
<feature type="transmembrane region" description="Helical" evidence="1">
    <location>
        <begin position="52"/>
        <end position="70"/>
    </location>
</feature>
<sequence length="202" mass="20485">MLTEAFAAAFADLWVAITAINLYCSLNLQPEAGTTTTASAAHASESVGDFQMIFLTLVAAGGLYAAVALVHRSLRQVEAEAAGCGGGGKRRLSMSDLVGFISAAAGLLELFLFVDDVGALGRSLGLAAARVLPAASIATFFLGMVLIILVHIHAGGQGGGGAVAVDEPVQAPVWLVYVTKTAFAAAAGVVCLMGIALCAKYK</sequence>
<reference evidence="2" key="1">
    <citation type="submission" date="2024-10" db="EMBL/GenBank/DDBJ databases">
        <authorList>
            <person name="Ryan C."/>
        </authorList>
    </citation>
    <scope>NUCLEOTIDE SEQUENCE [LARGE SCALE GENOMIC DNA]</scope>
</reference>
<name>A0ABC9E619_9POAL</name>
<keyword evidence="1" id="KW-1133">Transmembrane helix</keyword>
<protein>
    <submittedName>
        <fullName evidence="2">Uncharacterized protein</fullName>
    </submittedName>
</protein>
<organism evidence="2 3">
    <name type="scientific">Urochloa decumbens</name>
    <dbReference type="NCBI Taxonomy" id="240449"/>
    <lineage>
        <taxon>Eukaryota</taxon>
        <taxon>Viridiplantae</taxon>
        <taxon>Streptophyta</taxon>
        <taxon>Embryophyta</taxon>
        <taxon>Tracheophyta</taxon>
        <taxon>Spermatophyta</taxon>
        <taxon>Magnoliopsida</taxon>
        <taxon>Liliopsida</taxon>
        <taxon>Poales</taxon>
        <taxon>Poaceae</taxon>
        <taxon>PACMAD clade</taxon>
        <taxon>Panicoideae</taxon>
        <taxon>Panicodae</taxon>
        <taxon>Paniceae</taxon>
        <taxon>Melinidinae</taxon>
        <taxon>Urochloa</taxon>
    </lineage>
</organism>
<keyword evidence="3" id="KW-1185">Reference proteome</keyword>
<feature type="transmembrane region" description="Helical" evidence="1">
    <location>
        <begin position="174"/>
        <end position="199"/>
    </location>
</feature>
<evidence type="ECO:0000256" key="1">
    <source>
        <dbReference type="SAM" id="Phobius"/>
    </source>
</evidence>
<proteinExistence type="predicted"/>
<keyword evidence="1" id="KW-0812">Transmembrane</keyword>
<evidence type="ECO:0000313" key="3">
    <source>
        <dbReference type="Proteomes" id="UP001497457"/>
    </source>
</evidence>
<dbReference type="AlphaFoldDB" id="A0ABC9E619"/>
<dbReference type="EMBL" id="OZ075146">
    <property type="protein sequence ID" value="CAL5051665.1"/>
    <property type="molecule type" value="Genomic_DNA"/>
</dbReference>
<feature type="transmembrane region" description="Helical" evidence="1">
    <location>
        <begin position="131"/>
        <end position="154"/>
    </location>
</feature>
<evidence type="ECO:0000313" key="2">
    <source>
        <dbReference type="EMBL" id="CAL5051665.1"/>
    </source>
</evidence>
<accession>A0ABC9E619</accession>
<gene>
    <name evidence="2" type="ORF">URODEC1_LOCUS92261</name>
</gene>